<organism evidence="2 3">
    <name type="scientific">Flavobacterium oncorhynchi</name>
    <dbReference type="NCBI Taxonomy" id="728056"/>
    <lineage>
        <taxon>Bacteria</taxon>
        <taxon>Pseudomonadati</taxon>
        <taxon>Bacteroidota</taxon>
        <taxon>Flavobacteriia</taxon>
        <taxon>Flavobacteriales</taxon>
        <taxon>Flavobacteriaceae</taxon>
        <taxon>Flavobacterium</taxon>
    </lineage>
</organism>
<dbReference type="RefSeq" id="WP_089052324.1">
    <property type="nucleotide sequence ID" value="NZ_MUHA01000001.1"/>
</dbReference>
<dbReference type="AlphaFoldDB" id="A0A226I9A3"/>
<evidence type="ECO:0000313" key="2">
    <source>
        <dbReference type="EMBL" id="OXB03444.1"/>
    </source>
</evidence>
<keyword evidence="2" id="KW-0808">Transferase</keyword>
<sequence>MKKLPLFFFICFLITFSAKAQDSSDIDINSSNLYSEARYHYYLKTILLFNEYLDTDNGSFNTTELRFLHPIANKAWNLRVDLPLVSSNTSSINKTGIGDIGVGVSYIPYLEQKNGGIAFRARVLSNSAADPALGSGKWIFAPAVFFGKYLIPNKLLWITSLENQSSFAGSSNRNDINTTAFENYFMYIIGKNWIAADAAFRYNAINKGFPNNAFVEFGRKITKNDMAYVHPSIAFGSYKTYNFGIEVGMLILF</sequence>
<evidence type="ECO:0000313" key="3">
    <source>
        <dbReference type="Proteomes" id="UP000198336"/>
    </source>
</evidence>
<feature type="signal peptide" evidence="1">
    <location>
        <begin position="1"/>
        <end position="20"/>
    </location>
</feature>
<reference evidence="2 3" key="1">
    <citation type="submission" date="2016-11" db="EMBL/GenBank/DDBJ databases">
        <title>Whole genomes of Flavobacteriaceae.</title>
        <authorList>
            <person name="Stine C."/>
            <person name="Li C."/>
            <person name="Tadesse D."/>
        </authorList>
    </citation>
    <scope>NUCLEOTIDE SEQUENCE [LARGE SCALE GENOMIC DNA]</scope>
    <source>
        <strain evidence="2 3">CCUG 59446</strain>
    </source>
</reference>
<keyword evidence="1" id="KW-0732">Signal</keyword>
<dbReference type="Proteomes" id="UP000198336">
    <property type="component" value="Unassembled WGS sequence"/>
</dbReference>
<dbReference type="EMBL" id="MUHA01000001">
    <property type="protein sequence ID" value="OXB03444.1"/>
    <property type="molecule type" value="Genomic_DNA"/>
</dbReference>
<name>A0A226I9A3_9FLAO</name>
<keyword evidence="3" id="KW-1185">Reference proteome</keyword>
<gene>
    <name evidence="2" type="ORF">B0A75_00440</name>
</gene>
<feature type="chain" id="PRO_5012872588" evidence="1">
    <location>
        <begin position="21"/>
        <end position="253"/>
    </location>
</feature>
<dbReference type="GO" id="GO:0016740">
    <property type="term" value="F:transferase activity"/>
    <property type="evidence" value="ECO:0007669"/>
    <property type="project" value="UniProtKB-KW"/>
</dbReference>
<accession>A0A226I9A3</accession>
<evidence type="ECO:0000256" key="1">
    <source>
        <dbReference type="SAM" id="SignalP"/>
    </source>
</evidence>
<protein>
    <submittedName>
        <fullName evidence="2">Lipid A phosphoethanolamine transferase</fullName>
    </submittedName>
</protein>
<proteinExistence type="predicted"/>
<comment type="caution">
    <text evidence="2">The sequence shown here is derived from an EMBL/GenBank/DDBJ whole genome shotgun (WGS) entry which is preliminary data.</text>
</comment>